<reference evidence="1 2" key="1">
    <citation type="submission" date="2022-05" db="EMBL/GenBank/DDBJ databases">
        <authorList>
            <consortium name="Genoscope - CEA"/>
            <person name="William W."/>
        </authorList>
    </citation>
    <scope>NUCLEOTIDE SEQUENCE [LARGE SCALE GENOMIC DNA]</scope>
</reference>
<comment type="caution">
    <text evidence="1">The sequence shown here is derived from an EMBL/GenBank/DDBJ whole genome shotgun (WGS) entry which is preliminary data.</text>
</comment>
<gene>
    <name evidence="1" type="ORF">PMEA_00016953</name>
</gene>
<keyword evidence="2" id="KW-1185">Reference proteome</keyword>
<sequence>MAFANMEFRVSAPSRFTGLTPAVAGSRRTSHIFIAPTKGTFTRNGIYAVEEPIKRAPKRPKAKDYEIIYKAYLEIREENGALRQDGQQLRDELLQTKSKLLVLSQENEELKAQISQLPFPENWGQVIRGKDEELKRLKESIHKMSYDRAEAINNKSVAELAVDELKLKLRNKVKEVKDAKELEKVQSKAKILNETEKLRNERNIAVANLTRLEVVVDKLRQEAGHEKRISEERKMVIQEIHKRLTSKEKHVDDLRKQLALSRLFSK</sequence>
<accession>A0AAU9VNH4</accession>
<organism evidence="1 2">
    <name type="scientific">Pocillopora meandrina</name>
    <dbReference type="NCBI Taxonomy" id="46732"/>
    <lineage>
        <taxon>Eukaryota</taxon>
        <taxon>Metazoa</taxon>
        <taxon>Cnidaria</taxon>
        <taxon>Anthozoa</taxon>
        <taxon>Hexacorallia</taxon>
        <taxon>Scleractinia</taxon>
        <taxon>Astrocoeniina</taxon>
        <taxon>Pocilloporidae</taxon>
        <taxon>Pocillopora</taxon>
    </lineage>
</organism>
<proteinExistence type="predicted"/>
<name>A0AAU9VNH4_9CNID</name>
<protein>
    <submittedName>
        <fullName evidence="1">Uncharacterized protein</fullName>
    </submittedName>
</protein>
<evidence type="ECO:0000313" key="1">
    <source>
        <dbReference type="EMBL" id="CAH3035261.1"/>
    </source>
</evidence>
<evidence type="ECO:0000313" key="2">
    <source>
        <dbReference type="Proteomes" id="UP001159428"/>
    </source>
</evidence>
<dbReference type="EMBL" id="CALNXJ010000003">
    <property type="protein sequence ID" value="CAH3035261.1"/>
    <property type="molecule type" value="Genomic_DNA"/>
</dbReference>
<dbReference type="AlphaFoldDB" id="A0AAU9VNH4"/>
<dbReference type="Proteomes" id="UP001159428">
    <property type="component" value="Unassembled WGS sequence"/>
</dbReference>